<dbReference type="OrthoDB" id="6996126at2"/>
<keyword evidence="2" id="KW-1185">Reference proteome</keyword>
<organism evidence="1 2">
    <name type="scientific">Pseudomonas endophytica</name>
    <dbReference type="NCBI Taxonomy" id="1563157"/>
    <lineage>
        <taxon>Bacteria</taxon>
        <taxon>Pseudomonadati</taxon>
        <taxon>Pseudomonadota</taxon>
        <taxon>Gammaproteobacteria</taxon>
        <taxon>Pseudomonadales</taxon>
        <taxon>Pseudomonadaceae</taxon>
        <taxon>Pseudomonas</taxon>
    </lineage>
</organism>
<evidence type="ECO:0000313" key="2">
    <source>
        <dbReference type="Proteomes" id="UP000050342"/>
    </source>
</evidence>
<evidence type="ECO:0008006" key="3">
    <source>
        <dbReference type="Google" id="ProtNLM"/>
    </source>
</evidence>
<sequence>MSLNKRNQAQIERGLIKHLTDACESAKGQIPGFVWLTHSVNFDTFPASLKIVWVFDTQVSKDFALADGEARFMVERTAQALVDASINVRQVANHVFYDSEDECQRACGGNWAKRLAQKTPGRA</sequence>
<dbReference type="STRING" id="1563157.AQS70_19010"/>
<comment type="caution">
    <text evidence="1">The sequence shown here is derived from an EMBL/GenBank/DDBJ whole genome shotgun (WGS) entry which is preliminary data.</text>
</comment>
<dbReference type="Proteomes" id="UP000050342">
    <property type="component" value="Unassembled WGS sequence"/>
</dbReference>
<dbReference type="EMBL" id="LLWH01000015">
    <property type="protein sequence ID" value="KQB55259.1"/>
    <property type="molecule type" value="Genomic_DNA"/>
</dbReference>
<accession>A0A0Q0SSK5</accession>
<proteinExistence type="predicted"/>
<dbReference type="AlphaFoldDB" id="A0A0Q0SSK5"/>
<reference evidence="1 2" key="1">
    <citation type="submission" date="2015-10" db="EMBL/GenBank/DDBJ databases">
        <title>Pseudomonas helleri sp. nov. and Pseudomonas weihenstephanensis sp. nov., isolated from raw cows milk.</title>
        <authorList>
            <person name="Von Neubeck M."/>
            <person name="Huptas C."/>
            <person name="Wenning M."/>
            <person name="Scherer S."/>
        </authorList>
    </citation>
    <scope>NUCLEOTIDE SEQUENCE [LARGE SCALE GENOMIC DNA]</scope>
    <source>
        <strain evidence="1 2">BSTT44</strain>
    </source>
</reference>
<name>A0A0Q0SSK5_9PSED</name>
<evidence type="ECO:0000313" key="1">
    <source>
        <dbReference type="EMBL" id="KQB55259.1"/>
    </source>
</evidence>
<dbReference type="RefSeq" id="WP_055101354.1">
    <property type="nucleotide sequence ID" value="NZ_LLWH01000015.1"/>
</dbReference>
<gene>
    <name evidence="1" type="ORF">AQS70_19010</name>
</gene>
<protein>
    <recommendedName>
        <fullName evidence="3">Fis family transcriptional regulator</fullName>
    </recommendedName>
</protein>